<reference evidence="11" key="2">
    <citation type="submission" date="2023-02" db="EMBL/GenBank/DDBJ databases">
        <title>'Rhodoalgimonas zhirmunskyi' gen. nov., isolated from a red alga.</title>
        <authorList>
            <person name="Nedashkovskaya O.I."/>
            <person name="Otstavnykh N.Y."/>
            <person name="Bystritskaya E.P."/>
            <person name="Balabanova L.A."/>
            <person name="Isaeva M.P."/>
        </authorList>
    </citation>
    <scope>NUCLEOTIDE SEQUENCE</scope>
    <source>
        <strain evidence="11">KCTC 52189</strain>
    </source>
</reference>
<feature type="transmembrane region" description="Helical" evidence="9">
    <location>
        <begin position="183"/>
        <end position="201"/>
    </location>
</feature>
<evidence type="ECO:0000313" key="12">
    <source>
        <dbReference type="Proteomes" id="UP001226762"/>
    </source>
</evidence>
<evidence type="ECO:0000256" key="9">
    <source>
        <dbReference type="RuleBase" id="RU361157"/>
    </source>
</evidence>
<dbReference type="PANTHER" id="PTHR30413:SF8">
    <property type="entry name" value="TRANSPORT PERMEASE PROTEIN"/>
    <property type="match status" value="1"/>
</dbReference>
<sequence>MVALPQTRPRPRRFRLLAPRAILALILREMSTTYGRSPGGYLWAVLEPAAGIALLSIIFSLGFRSPPLGSNFAFFYAGGMLPLLMFRDITAKLGQTIIFSRQLLEYPRVTFADALLARLILAVLTQIMVHFVVLATIMSISDVHTTLDFGKMVEAYGLLLVLSAGLGVFNGFLVVAVPLWQTVWAVLTRPLFIISCIFFILESVPQPYRDILWYNPLVHVVGLMRDGYFPFYRPTYVTPMYVIMFGAIPGVLGLLLLKRYHRDLLDR</sequence>
<comment type="similarity">
    <text evidence="2 9">Belongs to the ABC-2 integral membrane protein family.</text>
</comment>
<dbReference type="PANTHER" id="PTHR30413">
    <property type="entry name" value="INNER MEMBRANE TRANSPORT PERMEASE"/>
    <property type="match status" value="1"/>
</dbReference>
<organism evidence="11 12">
    <name type="scientific">Marimonas arenosa</name>
    <dbReference type="NCBI Taxonomy" id="1795305"/>
    <lineage>
        <taxon>Bacteria</taxon>
        <taxon>Pseudomonadati</taxon>
        <taxon>Pseudomonadota</taxon>
        <taxon>Alphaproteobacteria</taxon>
        <taxon>Rhodobacterales</taxon>
        <taxon>Paracoccaceae</taxon>
        <taxon>Marimonas</taxon>
    </lineage>
</organism>
<comment type="caution">
    <text evidence="11">The sequence shown here is derived from an EMBL/GenBank/DDBJ whole genome shotgun (WGS) entry which is preliminary data.</text>
</comment>
<dbReference type="InterPro" id="IPR013525">
    <property type="entry name" value="ABC2_TM"/>
</dbReference>
<dbReference type="EMBL" id="JANHAX010000002">
    <property type="protein sequence ID" value="MDQ2090060.1"/>
    <property type="molecule type" value="Genomic_DNA"/>
</dbReference>
<evidence type="ECO:0000256" key="7">
    <source>
        <dbReference type="ARBA" id="ARBA00022989"/>
    </source>
</evidence>
<dbReference type="InterPro" id="IPR047817">
    <property type="entry name" value="ABC2_TM_bact-type"/>
</dbReference>
<protein>
    <recommendedName>
        <fullName evidence="9">Transport permease protein</fullName>
    </recommendedName>
</protein>
<proteinExistence type="inferred from homology"/>
<accession>A0AAE3WCR8</accession>
<dbReference type="Pfam" id="PF01061">
    <property type="entry name" value="ABC2_membrane"/>
    <property type="match status" value="1"/>
</dbReference>
<evidence type="ECO:0000256" key="8">
    <source>
        <dbReference type="ARBA" id="ARBA00023136"/>
    </source>
</evidence>
<keyword evidence="7 9" id="KW-1133">Transmembrane helix</keyword>
<feature type="transmembrane region" description="Helical" evidence="9">
    <location>
        <begin position="115"/>
        <end position="137"/>
    </location>
</feature>
<reference evidence="11" key="1">
    <citation type="submission" date="2022-07" db="EMBL/GenBank/DDBJ databases">
        <authorList>
            <person name="Otstavnykh N."/>
            <person name="Isaeva M."/>
            <person name="Bystritskaya E."/>
        </authorList>
    </citation>
    <scope>NUCLEOTIDE SEQUENCE</scope>
    <source>
        <strain evidence="11">KCTC 52189</strain>
    </source>
</reference>
<evidence type="ECO:0000259" key="10">
    <source>
        <dbReference type="PROSITE" id="PS51012"/>
    </source>
</evidence>
<dbReference type="InterPro" id="IPR000412">
    <property type="entry name" value="ABC_2_transport"/>
</dbReference>
<feature type="transmembrane region" description="Helical" evidence="9">
    <location>
        <begin position="68"/>
        <end position="86"/>
    </location>
</feature>
<evidence type="ECO:0000256" key="5">
    <source>
        <dbReference type="ARBA" id="ARBA00022519"/>
    </source>
</evidence>
<dbReference type="GO" id="GO:0043190">
    <property type="term" value="C:ATP-binding cassette (ABC) transporter complex"/>
    <property type="evidence" value="ECO:0007669"/>
    <property type="project" value="InterPro"/>
</dbReference>
<keyword evidence="5" id="KW-0997">Cell inner membrane</keyword>
<comment type="subcellular location">
    <subcellularLocation>
        <location evidence="1 9">Cell inner membrane</location>
        <topology evidence="1 9">Multi-pass membrane protein</topology>
    </subcellularLocation>
</comment>
<dbReference type="PRINTS" id="PR00164">
    <property type="entry name" value="ABC2TRNSPORT"/>
</dbReference>
<keyword evidence="12" id="KW-1185">Reference proteome</keyword>
<evidence type="ECO:0000256" key="6">
    <source>
        <dbReference type="ARBA" id="ARBA00022692"/>
    </source>
</evidence>
<feature type="domain" description="ABC transmembrane type-2" evidence="10">
    <location>
        <begin position="39"/>
        <end position="260"/>
    </location>
</feature>
<dbReference type="PROSITE" id="PS51012">
    <property type="entry name" value="ABC_TM2"/>
    <property type="match status" value="1"/>
</dbReference>
<keyword evidence="8 9" id="KW-0472">Membrane</keyword>
<feature type="transmembrane region" description="Helical" evidence="9">
    <location>
        <begin position="158"/>
        <end position="177"/>
    </location>
</feature>
<evidence type="ECO:0000313" key="11">
    <source>
        <dbReference type="EMBL" id="MDQ2090060.1"/>
    </source>
</evidence>
<feature type="transmembrane region" description="Helical" evidence="9">
    <location>
        <begin position="238"/>
        <end position="257"/>
    </location>
</feature>
<dbReference type="AlphaFoldDB" id="A0AAE3WCR8"/>
<keyword evidence="4 9" id="KW-1003">Cell membrane</keyword>
<gene>
    <name evidence="11" type="ORF">NO357_09140</name>
</gene>
<evidence type="ECO:0000256" key="1">
    <source>
        <dbReference type="ARBA" id="ARBA00004429"/>
    </source>
</evidence>
<feature type="transmembrane region" description="Helical" evidence="9">
    <location>
        <begin position="41"/>
        <end position="61"/>
    </location>
</feature>
<evidence type="ECO:0000256" key="3">
    <source>
        <dbReference type="ARBA" id="ARBA00022448"/>
    </source>
</evidence>
<keyword evidence="6 9" id="KW-0812">Transmembrane</keyword>
<dbReference type="GO" id="GO:0140359">
    <property type="term" value="F:ABC-type transporter activity"/>
    <property type="evidence" value="ECO:0007669"/>
    <property type="project" value="InterPro"/>
</dbReference>
<name>A0AAE3WCR8_9RHOB</name>
<dbReference type="RefSeq" id="WP_306735324.1">
    <property type="nucleotide sequence ID" value="NZ_JANHAX010000002.1"/>
</dbReference>
<dbReference type="Proteomes" id="UP001226762">
    <property type="component" value="Unassembled WGS sequence"/>
</dbReference>
<evidence type="ECO:0000256" key="4">
    <source>
        <dbReference type="ARBA" id="ARBA00022475"/>
    </source>
</evidence>
<keyword evidence="3 9" id="KW-0813">Transport</keyword>
<evidence type="ECO:0000256" key="2">
    <source>
        <dbReference type="ARBA" id="ARBA00007783"/>
    </source>
</evidence>
<dbReference type="GO" id="GO:0015920">
    <property type="term" value="P:lipopolysaccharide transport"/>
    <property type="evidence" value="ECO:0007669"/>
    <property type="project" value="TreeGrafter"/>
</dbReference>